<dbReference type="EMBL" id="JYDP01000089">
    <property type="protein sequence ID" value="KRZ08272.1"/>
    <property type="molecule type" value="Genomic_DNA"/>
</dbReference>
<sequence length="86" mass="10067">MLIAKSQIRREKQMYPWSIIHLSDFLLPVAVRDKSAKERRCIKFSAVRGLKHCVFIGKLTEDHQHQTPNNSFAFYSLLFFGIISEK</sequence>
<comment type="caution">
    <text evidence="1">The sequence shown here is derived from an EMBL/GenBank/DDBJ whole genome shotgun (WGS) entry which is preliminary data.</text>
</comment>
<dbReference type="OrthoDB" id="5919063at2759"/>
<proteinExistence type="predicted"/>
<protein>
    <submittedName>
        <fullName evidence="1">Uncharacterized protein</fullName>
    </submittedName>
</protein>
<keyword evidence="2" id="KW-1185">Reference proteome</keyword>
<evidence type="ECO:0000313" key="1">
    <source>
        <dbReference type="EMBL" id="KRZ08272.1"/>
    </source>
</evidence>
<reference evidence="1 2" key="1">
    <citation type="submission" date="2015-01" db="EMBL/GenBank/DDBJ databases">
        <title>Evolution of Trichinella species and genotypes.</title>
        <authorList>
            <person name="Korhonen P.K."/>
            <person name="Edoardo P."/>
            <person name="Giuseppe L.R."/>
            <person name="Gasser R.B."/>
        </authorList>
    </citation>
    <scope>NUCLEOTIDE SEQUENCE [LARGE SCALE GENOMIC DNA]</scope>
    <source>
        <strain evidence="1">ISS1029</strain>
    </source>
</reference>
<gene>
    <name evidence="1" type="ORF">T11_8433</name>
</gene>
<organism evidence="1 2">
    <name type="scientific">Trichinella zimbabwensis</name>
    <dbReference type="NCBI Taxonomy" id="268475"/>
    <lineage>
        <taxon>Eukaryota</taxon>
        <taxon>Metazoa</taxon>
        <taxon>Ecdysozoa</taxon>
        <taxon>Nematoda</taxon>
        <taxon>Enoplea</taxon>
        <taxon>Dorylaimia</taxon>
        <taxon>Trichinellida</taxon>
        <taxon>Trichinellidae</taxon>
        <taxon>Trichinella</taxon>
    </lineage>
</organism>
<evidence type="ECO:0000313" key="2">
    <source>
        <dbReference type="Proteomes" id="UP000055024"/>
    </source>
</evidence>
<dbReference type="Proteomes" id="UP000055024">
    <property type="component" value="Unassembled WGS sequence"/>
</dbReference>
<name>A0A0V1HDH0_9BILA</name>
<dbReference type="AlphaFoldDB" id="A0A0V1HDH0"/>
<accession>A0A0V1HDH0</accession>